<keyword evidence="2" id="KW-1185">Reference proteome</keyword>
<dbReference type="Proteomes" id="UP001501844">
    <property type="component" value="Unassembled WGS sequence"/>
</dbReference>
<reference evidence="2" key="1">
    <citation type="journal article" date="2019" name="Int. J. Syst. Evol. Microbiol.">
        <title>The Global Catalogue of Microorganisms (GCM) 10K type strain sequencing project: providing services to taxonomists for standard genome sequencing and annotation.</title>
        <authorList>
            <consortium name="The Broad Institute Genomics Platform"/>
            <consortium name="The Broad Institute Genome Sequencing Center for Infectious Disease"/>
            <person name="Wu L."/>
            <person name="Ma J."/>
        </authorList>
    </citation>
    <scope>NUCLEOTIDE SEQUENCE [LARGE SCALE GENOMIC DNA]</scope>
    <source>
        <strain evidence="2">JCM 17917</strain>
    </source>
</reference>
<accession>A0ABP8FRD6</accession>
<evidence type="ECO:0000313" key="1">
    <source>
        <dbReference type="EMBL" id="GAA4309369.1"/>
    </source>
</evidence>
<comment type="caution">
    <text evidence="1">The sequence shown here is derived from an EMBL/GenBank/DDBJ whole genome shotgun (WGS) entry which is preliminary data.</text>
</comment>
<dbReference type="EMBL" id="BAABGX010000002">
    <property type="protein sequence ID" value="GAA4309369.1"/>
    <property type="molecule type" value="Genomic_DNA"/>
</dbReference>
<organism evidence="1 2">
    <name type="scientific">Nibribacter koreensis</name>
    <dbReference type="NCBI Taxonomy" id="1084519"/>
    <lineage>
        <taxon>Bacteria</taxon>
        <taxon>Pseudomonadati</taxon>
        <taxon>Bacteroidota</taxon>
        <taxon>Cytophagia</taxon>
        <taxon>Cytophagales</taxon>
        <taxon>Hymenobacteraceae</taxon>
        <taxon>Nibribacter</taxon>
    </lineage>
</organism>
<sequence>MIIISPIAGSDAMAQKSSWQIDNFRIGTGATYGFQSGTLKEIRASENSPGVYETQESTLKLGNLLINAEAVFPFYMTPSWSVGAKAGASIGLQMVREQTDDFNGGVIYDFPQFLYYRNYQTWLDFTVLAGYKYTNAPLATHFAVSGVEVQVTDRISARLYGSLNNYKNQIYRNGGEEATVTLREFGFTLISTL</sequence>
<protein>
    <recommendedName>
        <fullName evidence="3">Outer membrane protein beta-barrel domain-containing protein</fullName>
    </recommendedName>
</protein>
<evidence type="ECO:0000313" key="2">
    <source>
        <dbReference type="Proteomes" id="UP001501844"/>
    </source>
</evidence>
<gene>
    <name evidence="1" type="ORF">GCM10023183_26530</name>
</gene>
<name>A0ABP8FRD6_9BACT</name>
<evidence type="ECO:0008006" key="3">
    <source>
        <dbReference type="Google" id="ProtNLM"/>
    </source>
</evidence>
<proteinExistence type="predicted"/>